<dbReference type="EMBL" id="JACEIB010000001">
    <property type="protein sequence ID" value="MBA2932504.1"/>
    <property type="molecule type" value="Genomic_DNA"/>
</dbReference>
<evidence type="ECO:0000313" key="4">
    <source>
        <dbReference type="Proteomes" id="UP000570166"/>
    </source>
</evidence>
<accession>A0A838KZW5</accession>
<dbReference type="Gene3D" id="2.160.20.120">
    <property type="match status" value="1"/>
</dbReference>
<dbReference type="Proteomes" id="UP000570166">
    <property type="component" value="Unassembled WGS sequence"/>
</dbReference>
<sequence>MRILPTLILTVLAAAPAAAATRDYPAQGFSKIELKSAATVTVTAGPRFSVHAEGDPALLRRLTADVRGDTLMLGWLQGGSINGNNDIHVNITMPRVSGAGISGAGTMTIDHVDGADFAGDVSGAGTIRIAQLRVPHTALAMGGTGQIVAAGHTGRLDVHVSGVGSIDVANLAADAGTFDMSGTGHISARVNGAAAVNLSGMGSVVVAGNARCVVRKSGLGSVRCGQ</sequence>
<dbReference type="AlphaFoldDB" id="A0A838KZW5"/>
<dbReference type="Pfam" id="PF10988">
    <property type="entry name" value="DUF2807"/>
    <property type="match status" value="1"/>
</dbReference>
<feature type="domain" description="Putative auto-transporter adhesin head GIN" evidence="2">
    <location>
        <begin position="29"/>
        <end position="210"/>
    </location>
</feature>
<evidence type="ECO:0000256" key="1">
    <source>
        <dbReference type="SAM" id="SignalP"/>
    </source>
</evidence>
<dbReference type="InterPro" id="IPR021255">
    <property type="entry name" value="DUF2807"/>
</dbReference>
<evidence type="ECO:0000259" key="2">
    <source>
        <dbReference type="Pfam" id="PF10988"/>
    </source>
</evidence>
<protein>
    <submittedName>
        <fullName evidence="3">DUF2807 domain-containing protein</fullName>
    </submittedName>
</protein>
<evidence type="ECO:0000313" key="3">
    <source>
        <dbReference type="EMBL" id="MBA2932504.1"/>
    </source>
</evidence>
<organism evidence="3 4">
    <name type="scientific">Sphingomonas chungangi</name>
    <dbReference type="NCBI Taxonomy" id="2683589"/>
    <lineage>
        <taxon>Bacteria</taxon>
        <taxon>Pseudomonadati</taxon>
        <taxon>Pseudomonadota</taxon>
        <taxon>Alphaproteobacteria</taxon>
        <taxon>Sphingomonadales</taxon>
        <taxon>Sphingomonadaceae</taxon>
        <taxon>Sphingomonas</taxon>
    </lineage>
</organism>
<feature type="signal peptide" evidence="1">
    <location>
        <begin position="1"/>
        <end position="19"/>
    </location>
</feature>
<name>A0A838KZW5_9SPHN</name>
<dbReference type="RefSeq" id="WP_160364628.1">
    <property type="nucleotide sequence ID" value="NZ_JACEIB010000001.1"/>
</dbReference>
<feature type="chain" id="PRO_5032860691" evidence="1">
    <location>
        <begin position="20"/>
        <end position="226"/>
    </location>
</feature>
<gene>
    <name evidence="3" type="ORF">HZF05_00215</name>
</gene>
<keyword evidence="1" id="KW-0732">Signal</keyword>
<keyword evidence="4" id="KW-1185">Reference proteome</keyword>
<comment type="caution">
    <text evidence="3">The sequence shown here is derived from an EMBL/GenBank/DDBJ whole genome shotgun (WGS) entry which is preliminary data.</text>
</comment>
<proteinExistence type="predicted"/>
<reference evidence="3 4" key="1">
    <citation type="submission" date="2020-07" db="EMBL/GenBank/DDBJ databases">
        <authorList>
            <person name="Sun Q."/>
        </authorList>
    </citation>
    <scope>NUCLEOTIDE SEQUENCE [LARGE SCALE GENOMIC DNA]</scope>
    <source>
        <strain evidence="3 4">CGMCC 1.13654</strain>
    </source>
</reference>